<dbReference type="AlphaFoldDB" id="A0AAE0CRB0"/>
<reference evidence="1" key="1">
    <citation type="journal article" date="2023" name="Plant J.">
        <title>Genome sequences and population genomics provide insights into the demographic history, inbreeding, and mutation load of two 'living fossil' tree species of Dipteronia.</title>
        <authorList>
            <person name="Feng Y."/>
            <person name="Comes H.P."/>
            <person name="Chen J."/>
            <person name="Zhu S."/>
            <person name="Lu R."/>
            <person name="Zhang X."/>
            <person name="Li P."/>
            <person name="Qiu J."/>
            <person name="Olsen K.M."/>
            <person name="Qiu Y."/>
        </authorList>
    </citation>
    <scope>NUCLEOTIDE SEQUENCE</scope>
    <source>
        <strain evidence="1">KIB01</strain>
    </source>
</reference>
<dbReference type="Proteomes" id="UP001280121">
    <property type="component" value="Unassembled WGS sequence"/>
</dbReference>
<protein>
    <submittedName>
        <fullName evidence="1">Uncharacterized protein</fullName>
    </submittedName>
</protein>
<name>A0AAE0CRB0_9ROSI</name>
<keyword evidence="2" id="KW-1185">Reference proteome</keyword>
<proteinExistence type="predicted"/>
<evidence type="ECO:0000313" key="2">
    <source>
        <dbReference type="Proteomes" id="UP001280121"/>
    </source>
</evidence>
<sequence>MCTVECRDAKGRSKTLPEEMQNTVRIPRKHKQLQPSVQEQGKCHEWSLSCTTSRICMFLLLQMLIEVLRTTSSLGHLLPPCTNMLPLSLSA</sequence>
<dbReference type="EMBL" id="JANJYI010000002">
    <property type="protein sequence ID" value="KAK2660567.1"/>
    <property type="molecule type" value="Genomic_DNA"/>
</dbReference>
<comment type="caution">
    <text evidence="1">The sequence shown here is derived from an EMBL/GenBank/DDBJ whole genome shotgun (WGS) entry which is preliminary data.</text>
</comment>
<organism evidence="1 2">
    <name type="scientific">Dipteronia dyeriana</name>
    <dbReference type="NCBI Taxonomy" id="168575"/>
    <lineage>
        <taxon>Eukaryota</taxon>
        <taxon>Viridiplantae</taxon>
        <taxon>Streptophyta</taxon>
        <taxon>Embryophyta</taxon>
        <taxon>Tracheophyta</taxon>
        <taxon>Spermatophyta</taxon>
        <taxon>Magnoliopsida</taxon>
        <taxon>eudicotyledons</taxon>
        <taxon>Gunneridae</taxon>
        <taxon>Pentapetalae</taxon>
        <taxon>rosids</taxon>
        <taxon>malvids</taxon>
        <taxon>Sapindales</taxon>
        <taxon>Sapindaceae</taxon>
        <taxon>Hippocastanoideae</taxon>
        <taxon>Acereae</taxon>
        <taxon>Dipteronia</taxon>
    </lineage>
</organism>
<evidence type="ECO:0000313" key="1">
    <source>
        <dbReference type="EMBL" id="KAK2660567.1"/>
    </source>
</evidence>
<gene>
    <name evidence="1" type="ORF">Ddye_007100</name>
</gene>
<accession>A0AAE0CRB0</accession>